<dbReference type="Proteomes" id="UP001500064">
    <property type="component" value="Unassembled WGS sequence"/>
</dbReference>
<evidence type="ECO:0000313" key="2">
    <source>
        <dbReference type="Proteomes" id="UP001500064"/>
    </source>
</evidence>
<protein>
    <submittedName>
        <fullName evidence="1">Uncharacterized protein</fullName>
    </submittedName>
</protein>
<sequence length="169" mass="18277">MPGSPNPYIASGENNLFVIVGIWRGDAAAAGRAVTGVRRASSILPQEDDAPTVADIDTKQERVGAVGTRRGNMRRQFEWAGQHGVTVDPLPTQVMQLRAFPTWLGRHLADASVGWPKRLRAGERANWPIHIGLATYLHPVLSFRLRPSWLCSGTTRVTAPPPSGARGPG</sequence>
<reference evidence="1 2" key="1">
    <citation type="journal article" date="2019" name="Int. J. Syst. Evol. Microbiol.">
        <title>The Global Catalogue of Microorganisms (GCM) 10K type strain sequencing project: providing services to taxonomists for standard genome sequencing and annotation.</title>
        <authorList>
            <consortium name="The Broad Institute Genomics Platform"/>
            <consortium name="The Broad Institute Genome Sequencing Center for Infectious Disease"/>
            <person name="Wu L."/>
            <person name="Ma J."/>
        </authorList>
    </citation>
    <scope>NUCLEOTIDE SEQUENCE [LARGE SCALE GENOMIC DNA]</scope>
    <source>
        <strain evidence="1 2">JCM 13929</strain>
    </source>
</reference>
<comment type="caution">
    <text evidence="1">The sequence shown here is derived from an EMBL/GenBank/DDBJ whole genome shotgun (WGS) entry which is preliminary data.</text>
</comment>
<dbReference type="EMBL" id="BAAAMU010000020">
    <property type="protein sequence ID" value="GAA1633183.1"/>
    <property type="molecule type" value="Genomic_DNA"/>
</dbReference>
<accession>A0ABN2F6P1</accession>
<name>A0ABN2F6P1_9ACTN</name>
<evidence type="ECO:0000313" key="1">
    <source>
        <dbReference type="EMBL" id="GAA1633183.1"/>
    </source>
</evidence>
<organism evidence="1 2">
    <name type="scientific">Nonomuraea maheshkhaliensis</name>
    <dbReference type="NCBI Taxonomy" id="419590"/>
    <lineage>
        <taxon>Bacteria</taxon>
        <taxon>Bacillati</taxon>
        <taxon>Actinomycetota</taxon>
        <taxon>Actinomycetes</taxon>
        <taxon>Streptosporangiales</taxon>
        <taxon>Streptosporangiaceae</taxon>
        <taxon>Nonomuraea</taxon>
    </lineage>
</organism>
<proteinExistence type="predicted"/>
<gene>
    <name evidence="1" type="ORF">GCM10009733_032650</name>
</gene>
<keyword evidence="2" id="KW-1185">Reference proteome</keyword>